<evidence type="ECO:0000256" key="1">
    <source>
        <dbReference type="ARBA" id="ARBA00008760"/>
    </source>
</evidence>
<dbReference type="Proteomes" id="UP000007796">
    <property type="component" value="Unassembled WGS sequence"/>
</dbReference>
<name>F0X7T3_GROCL</name>
<dbReference type="InterPro" id="IPR034704">
    <property type="entry name" value="Ribosomal_bL28/bL31-like_sf"/>
</dbReference>
<dbReference type="PANTHER" id="PTHR13528">
    <property type="entry name" value="39S RIBOSOMAL PROTEIN L28, MITOCHONDRIAL"/>
    <property type="match status" value="1"/>
</dbReference>
<dbReference type="AlphaFoldDB" id="F0X7T3"/>
<dbReference type="Pfam" id="PF00830">
    <property type="entry name" value="Ribosomal_L28"/>
    <property type="match status" value="1"/>
</dbReference>
<gene>
    <name evidence="4" type="ORF">CMQ_6866</name>
</gene>
<keyword evidence="2 4" id="KW-0689">Ribosomal protein</keyword>
<sequence>MPTTPLSLSRAGQCLLDATSSSAKPLLLRQSPWLPHRTSSSSSNFPGFRQQTRGYKQVRLPAGQPPIPSATAQQPEIPPYPLGPRQLYKQSNTGLYGTARIRFGNTVSRQTEIINPQKNRRKWRPNIQEKRLWSASLSAPIRTRISTRVLRTVDKVGGLDEYLLGSKPARIAELGPWGWRLRWRIIQTPAVQERFRRDRIALGLPADGLPADEFFDDTEDASLTAAENEAPVDGTAGQETQRMIDAEELFDLAPDDGFMQEESRPKKP</sequence>
<protein>
    <submittedName>
        <fullName evidence="4">50S ribosomal protein l24</fullName>
    </submittedName>
</protein>
<reference evidence="4 5" key="1">
    <citation type="journal article" date="2011" name="Proc. Natl. Acad. Sci. U.S.A.">
        <title>Genome and transcriptome analyses of the mountain pine beetle-fungal symbiont Grosmannia clavigera, a lodgepole pine pathogen.</title>
        <authorList>
            <person name="DiGuistini S."/>
            <person name="Wang Y."/>
            <person name="Liao N.Y."/>
            <person name="Taylor G."/>
            <person name="Tanguay P."/>
            <person name="Feau N."/>
            <person name="Henrissat B."/>
            <person name="Chan S.K."/>
            <person name="Hesse-Orce U."/>
            <person name="Alamouti S.M."/>
            <person name="Tsui C.K.M."/>
            <person name="Docking R.T."/>
            <person name="Levasseur A."/>
            <person name="Haridas S."/>
            <person name="Robertson G."/>
            <person name="Birol I."/>
            <person name="Holt R.A."/>
            <person name="Marra M.A."/>
            <person name="Hamelin R.C."/>
            <person name="Hirst M."/>
            <person name="Jones S.J.M."/>
            <person name="Bohlmann J."/>
            <person name="Breuil C."/>
        </authorList>
    </citation>
    <scope>NUCLEOTIDE SEQUENCE [LARGE SCALE GENOMIC DNA]</scope>
    <source>
        <strain evidence="5">kw1407 / UAMH 11150</strain>
    </source>
</reference>
<dbReference type="GO" id="GO:0003735">
    <property type="term" value="F:structural constituent of ribosome"/>
    <property type="evidence" value="ECO:0007669"/>
    <property type="project" value="InterPro"/>
</dbReference>
<evidence type="ECO:0000256" key="3">
    <source>
        <dbReference type="ARBA" id="ARBA00023274"/>
    </source>
</evidence>
<accession>F0X7T3</accession>
<keyword evidence="3" id="KW-0687">Ribonucleoprotein</keyword>
<dbReference type="InterPro" id="IPR026569">
    <property type="entry name" value="Ribosomal_bL28"/>
</dbReference>
<dbReference type="InParanoid" id="F0X7T3"/>
<dbReference type="InterPro" id="IPR037147">
    <property type="entry name" value="Ribosomal_bL28_sf"/>
</dbReference>
<dbReference type="eggNOG" id="KOG3278">
    <property type="taxonomic scope" value="Eukaryota"/>
</dbReference>
<evidence type="ECO:0000313" key="4">
    <source>
        <dbReference type="EMBL" id="EFX06545.1"/>
    </source>
</evidence>
<dbReference type="OrthoDB" id="361870at2759"/>
<dbReference type="EMBL" id="GL629729">
    <property type="protein sequence ID" value="EFX06545.1"/>
    <property type="molecule type" value="Genomic_DNA"/>
</dbReference>
<dbReference type="HOGENOM" id="CLU_064548_0_0_1"/>
<dbReference type="RefSeq" id="XP_014176027.1">
    <property type="nucleotide sequence ID" value="XM_014320552.1"/>
</dbReference>
<dbReference type="PANTHER" id="PTHR13528:SF2">
    <property type="entry name" value="LARGE RIBOSOMAL SUBUNIT PROTEIN BL28M"/>
    <property type="match status" value="1"/>
</dbReference>
<dbReference type="SUPFAM" id="SSF143800">
    <property type="entry name" value="L28p-like"/>
    <property type="match status" value="1"/>
</dbReference>
<organism evidence="5">
    <name type="scientific">Grosmannia clavigera (strain kw1407 / UAMH 11150)</name>
    <name type="common">Blue stain fungus</name>
    <name type="synonym">Graphiocladiella clavigera</name>
    <dbReference type="NCBI Taxonomy" id="655863"/>
    <lineage>
        <taxon>Eukaryota</taxon>
        <taxon>Fungi</taxon>
        <taxon>Dikarya</taxon>
        <taxon>Ascomycota</taxon>
        <taxon>Pezizomycotina</taxon>
        <taxon>Sordariomycetes</taxon>
        <taxon>Sordariomycetidae</taxon>
        <taxon>Ophiostomatales</taxon>
        <taxon>Ophiostomataceae</taxon>
        <taxon>Leptographium</taxon>
    </lineage>
</organism>
<keyword evidence="5" id="KW-1185">Reference proteome</keyword>
<dbReference type="Gene3D" id="2.30.170.40">
    <property type="entry name" value="Ribosomal protein L28/L24"/>
    <property type="match status" value="1"/>
</dbReference>
<evidence type="ECO:0000256" key="2">
    <source>
        <dbReference type="ARBA" id="ARBA00022980"/>
    </source>
</evidence>
<proteinExistence type="inferred from homology"/>
<dbReference type="GeneID" id="25980346"/>
<evidence type="ECO:0000313" key="5">
    <source>
        <dbReference type="Proteomes" id="UP000007796"/>
    </source>
</evidence>
<dbReference type="GO" id="GO:0005762">
    <property type="term" value="C:mitochondrial large ribosomal subunit"/>
    <property type="evidence" value="ECO:0007669"/>
    <property type="project" value="TreeGrafter"/>
</dbReference>
<comment type="similarity">
    <text evidence="1">Belongs to the bacterial ribosomal protein bL28 family.</text>
</comment>
<dbReference type="STRING" id="655863.F0X7T3"/>
<dbReference type="FunCoup" id="F0X7T3">
    <property type="interactions" value="175"/>
</dbReference>